<dbReference type="EnsemblMetazoa" id="CapteT228649">
    <property type="protein sequence ID" value="CapteP228649"/>
    <property type="gene ID" value="CapteG228649"/>
</dbReference>
<dbReference type="PANTHER" id="PTHR21146:SF0">
    <property type="entry name" value="BLOC-1-RELATED COMPLEX SUBUNIT 8"/>
    <property type="match status" value="1"/>
</dbReference>
<dbReference type="EMBL" id="KB309274">
    <property type="protein sequence ID" value="ELT94943.1"/>
    <property type="molecule type" value="Genomic_DNA"/>
</dbReference>
<accession>R7TM82</accession>
<dbReference type="AlphaFoldDB" id="R7TM82"/>
<dbReference type="Proteomes" id="UP000014760">
    <property type="component" value="Unassembled WGS sequence"/>
</dbReference>
<dbReference type="Pfam" id="PF10167">
    <property type="entry name" value="BORCS8"/>
    <property type="match status" value="1"/>
</dbReference>
<dbReference type="FunCoup" id="R7TM82">
    <property type="interactions" value="92"/>
</dbReference>
<evidence type="ECO:0000256" key="3">
    <source>
        <dbReference type="ARBA" id="ARBA00023136"/>
    </source>
</evidence>
<name>R7TM82_CAPTE</name>
<gene>
    <name evidence="6" type="ORF">CAPTEDRAFT_228649</name>
</gene>
<protein>
    <recommendedName>
        <fullName evidence="9">BLOC-1-related complex subunit 8 homolog</fullName>
    </recommendedName>
</protein>
<dbReference type="EMBL" id="AMQN01012075">
    <property type="status" value="NOT_ANNOTATED_CDS"/>
    <property type="molecule type" value="Genomic_DNA"/>
</dbReference>
<reference evidence="7" key="3">
    <citation type="submission" date="2015-06" db="UniProtKB">
        <authorList>
            <consortium name="EnsemblMetazoa"/>
        </authorList>
    </citation>
    <scope>IDENTIFICATION</scope>
</reference>
<evidence type="ECO:0000256" key="2">
    <source>
        <dbReference type="ARBA" id="ARBA00010463"/>
    </source>
</evidence>
<reference evidence="8" key="1">
    <citation type="submission" date="2012-12" db="EMBL/GenBank/DDBJ databases">
        <authorList>
            <person name="Hellsten U."/>
            <person name="Grimwood J."/>
            <person name="Chapman J.A."/>
            <person name="Shapiro H."/>
            <person name="Aerts A."/>
            <person name="Otillar R.P."/>
            <person name="Terry A.Y."/>
            <person name="Boore J.L."/>
            <person name="Simakov O."/>
            <person name="Marletaz F."/>
            <person name="Cho S.-J."/>
            <person name="Edsinger-Gonzales E."/>
            <person name="Havlak P."/>
            <person name="Kuo D.-H."/>
            <person name="Larsson T."/>
            <person name="Lv J."/>
            <person name="Arendt D."/>
            <person name="Savage R."/>
            <person name="Osoegawa K."/>
            <person name="de Jong P."/>
            <person name="Lindberg D.R."/>
            <person name="Seaver E.C."/>
            <person name="Weisblat D.A."/>
            <person name="Putnam N.H."/>
            <person name="Grigoriev I.V."/>
            <person name="Rokhsar D.S."/>
        </authorList>
    </citation>
    <scope>NUCLEOTIDE SEQUENCE</scope>
    <source>
        <strain evidence="8">I ESC-2004</strain>
    </source>
</reference>
<evidence type="ECO:0008006" key="9">
    <source>
        <dbReference type="Google" id="ProtNLM"/>
    </source>
</evidence>
<evidence type="ECO:0000256" key="5">
    <source>
        <dbReference type="SAM" id="MobiDB-lite"/>
    </source>
</evidence>
<proteinExistence type="inferred from homology"/>
<dbReference type="PANTHER" id="PTHR21146">
    <property type="entry name" value="MEF2B PROTEIN"/>
    <property type="match status" value="1"/>
</dbReference>
<dbReference type="HOGENOM" id="CLU_1181183_0_0_1"/>
<comment type="subcellular location">
    <subcellularLocation>
        <location evidence="1">Lysosome membrane</location>
    </subcellularLocation>
</comment>
<sequence>MTSEYDLEMTSRRRHCAHWVGTQSDLTLQQIPQTDFKIDFEIVFIKMQASAPRVFGERPNPELEHKATKASDKFSENMHIIANEPSLAFYRIQEHTRKSLPQLISKKHEIEELHELVQGSCFDTEYAINAVFDMNKSRDHFSGIQDLLKNAMFVKQQMEYEQCRREHDRLHPSMYRSSMTRTLTIDSPVVHSACSTGDLPHRPSSRNEGSESPASRARSSSLSSHAPARPSGILR</sequence>
<dbReference type="OrthoDB" id="10044187at2759"/>
<reference evidence="6 8" key="2">
    <citation type="journal article" date="2013" name="Nature">
        <title>Insights into bilaterian evolution from three spiralian genomes.</title>
        <authorList>
            <person name="Simakov O."/>
            <person name="Marletaz F."/>
            <person name="Cho S.J."/>
            <person name="Edsinger-Gonzales E."/>
            <person name="Havlak P."/>
            <person name="Hellsten U."/>
            <person name="Kuo D.H."/>
            <person name="Larsson T."/>
            <person name="Lv J."/>
            <person name="Arendt D."/>
            <person name="Savage R."/>
            <person name="Osoegawa K."/>
            <person name="de Jong P."/>
            <person name="Grimwood J."/>
            <person name="Chapman J.A."/>
            <person name="Shapiro H."/>
            <person name="Aerts A."/>
            <person name="Otillar R.P."/>
            <person name="Terry A.Y."/>
            <person name="Boore J.L."/>
            <person name="Grigoriev I.V."/>
            <person name="Lindberg D.R."/>
            <person name="Seaver E.C."/>
            <person name="Weisblat D.A."/>
            <person name="Putnam N.H."/>
            <person name="Rokhsar D.S."/>
        </authorList>
    </citation>
    <scope>NUCLEOTIDE SEQUENCE</scope>
    <source>
        <strain evidence="6 8">I ESC-2004</strain>
    </source>
</reference>
<dbReference type="STRING" id="283909.R7TM82"/>
<keyword evidence="3" id="KW-0472">Membrane</keyword>
<dbReference type="InterPro" id="IPR019320">
    <property type="entry name" value="BORCS8"/>
</dbReference>
<dbReference type="GO" id="GO:0005765">
    <property type="term" value="C:lysosomal membrane"/>
    <property type="evidence" value="ECO:0007669"/>
    <property type="project" value="UniProtKB-SubCell"/>
</dbReference>
<comment type="similarity">
    <text evidence="2">Belongs to the BORCS8 family.</text>
</comment>
<feature type="compositionally biased region" description="Low complexity" evidence="5">
    <location>
        <begin position="210"/>
        <end position="235"/>
    </location>
</feature>
<dbReference type="GO" id="GO:0099078">
    <property type="term" value="C:BORC complex"/>
    <property type="evidence" value="ECO:0007669"/>
    <property type="project" value="TreeGrafter"/>
</dbReference>
<dbReference type="OMA" id="PHIQERE"/>
<evidence type="ECO:0000256" key="1">
    <source>
        <dbReference type="ARBA" id="ARBA00004656"/>
    </source>
</evidence>
<organism evidence="6">
    <name type="scientific">Capitella teleta</name>
    <name type="common">Polychaete worm</name>
    <dbReference type="NCBI Taxonomy" id="283909"/>
    <lineage>
        <taxon>Eukaryota</taxon>
        <taxon>Metazoa</taxon>
        <taxon>Spiralia</taxon>
        <taxon>Lophotrochozoa</taxon>
        <taxon>Annelida</taxon>
        <taxon>Polychaeta</taxon>
        <taxon>Sedentaria</taxon>
        <taxon>Scolecida</taxon>
        <taxon>Capitellidae</taxon>
        <taxon>Capitella</taxon>
    </lineage>
</organism>
<evidence type="ECO:0000313" key="6">
    <source>
        <dbReference type="EMBL" id="ELT94943.1"/>
    </source>
</evidence>
<evidence type="ECO:0000256" key="4">
    <source>
        <dbReference type="ARBA" id="ARBA00023228"/>
    </source>
</evidence>
<evidence type="ECO:0000313" key="7">
    <source>
        <dbReference type="EnsemblMetazoa" id="CapteP228649"/>
    </source>
</evidence>
<keyword evidence="4" id="KW-0458">Lysosome</keyword>
<feature type="region of interest" description="Disordered" evidence="5">
    <location>
        <begin position="191"/>
        <end position="235"/>
    </location>
</feature>
<keyword evidence="8" id="KW-1185">Reference proteome</keyword>
<evidence type="ECO:0000313" key="8">
    <source>
        <dbReference type="Proteomes" id="UP000014760"/>
    </source>
</evidence>